<name>A0A553II46_ACHLA</name>
<dbReference type="GeneID" id="41338849"/>
<keyword evidence="1" id="KW-0472">Membrane</keyword>
<reference evidence="2 3" key="1">
    <citation type="submission" date="2019-07" db="EMBL/GenBank/DDBJ databases">
        <title>Genome sequence of Acholeplasma laidlawii strain with increased resistance to erythromycin.</title>
        <authorList>
            <person name="Medvedeva E.S."/>
            <person name="Baranova N.B."/>
            <person name="Siniagina M.N."/>
            <person name="Mouzykantov A."/>
            <person name="Chernova O.A."/>
            <person name="Chernov V.M."/>
        </authorList>
    </citation>
    <scope>NUCLEOTIDE SEQUENCE [LARGE SCALE GENOMIC DNA]</scope>
    <source>
        <strain evidence="2 3">PG8REry</strain>
    </source>
</reference>
<dbReference type="Proteomes" id="UP000315938">
    <property type="component" value="Unassembled WGS sequence"/>
</dbReference>
<dbReference type="RefSeq" id="WP_041633975.1">
    <property type="nucleotide sequence ID" value="NZ_CP103951.1"/>
</dbReference>
<evidence type="ECO:0000256" key="1">
    <source>
        <dbReference type="SAM" id="Phobius"/>
    </source>
</evidence>
<comment type="caution">
    <text evidence="2">The sequence shown here is derived from an EMBL/GenBank/DDBJ whole genome shotgun (WGS) entry which is preliminary data.</text>
</comment>
<dbReference type="AlphaFoldDB" id="A0A553II46"/>
<feature type="transmembrane region" description="Helical" evidence="1">
    <location>
        <begin position="53"/>
        <end position="72"/>
    </location>
</feature>
<evidence type="ECO:0008006" key="4">
    <source>
        <dbReference type="Google" id="ProtNLM"/>
    </source>
</evidence>
<gene>
    <name evidence="2" type="ORF">FNV44_02185</name>
</gene>
<accession>A0A553II46</accession>
<organism evidence="2 3">
    <name type="scientific">Acholeplasma laidlawii</name>
    <dbReference type="NCBI Taxonomy" id="2148"/>
    <lineage>
        <taxon>Bacteria</taxon>
        <taxon>Bacillati</taxon>
        <taxon>Mycoplasmatota</taxon>
        <taxon>Mollicutes</taxon>
        <taxon>Acholeplasmatales</taxon>
        <taxon>Acholeplasmataceae</taxon>
        <taxon>Acholeplasma</taxon>
    </lineage>
</organism>
<sequence>MIILNNWQEVLLNIWETIVSWFESATGWLDPLLKPTTDGWWQGAFDYFNSFPVLLQIVFVGFLGLLLIMGLLSLIKKSLKIVVVIGIIVLIFMVLNG</sequence>
<evidence type="ECO:0000313" key="2">
    <source>
        <dbReference type="EMBL" id="TRX99871.1"/>
    </source>
</evidence>
<evidence type="ECO:0000313" key="3">
    <source>
        <dbReference type="Proteomes" id="UP000315938"/>
    </source>
</evidence>
<dbReference type="EMBL" id="VKID01000001">
    <property type="protein sequence ID" value="TRX99871.1"/>
    <property type="molecule type" value="Genomic_DNA"/>
</dbReference>
<keyword evidence="1" id="KW-0812">Transmembrane</keyword>
<protein>
    <recommendedName>
        <fullName evidence="4">Integral membrane protein</fullName>
    </recommendedName>
</protein>
<feature type="transmembrane region" description="Helical" evidence="1">
    <location>
        <begin position="79"/>
        <end position="95"/>
    </location>
</feature>
<proteinExistence type="predicted"/>
<keyword evidence="1" id="KW-1133">Transmembrane helix</keyword>